<evidence type="ECO:0000259" key="1">
    <source>
        <dbReference type="Pfam" id="PF00795"/>
    </source>
</evidence>
<dbReference type="InterPro" id="IPR003010">
    <property type="entry name" value="C-N_Hydrolase"/>
</dbReference>
<gene>
    <name evidence="2" type="ORF">SAMN05216180_2204</name>
</gene>
<dbReference type="AlphaFoldDB" id="A0A1H8CKY9"/>
<dbReference type="Proteomes" id="UP000199158">
    <property type="component" value="Unassembled WGS sequence"/>
</dbReference>
<organism evidence="2 3">
    <name type="scientific">Hydrogenoanaerobacterium saccharovorans</name>
    <dbReference type="NCBI Taxonomy" id="474960"/>
    <lineage>
        <taxon>Bacteria</taxon>
        <taxon>Bacillati</taxon>
        <taxon>Bacillota</taxon>
        <taxon>Clostridia</taxon>
        <taxon>Eubacteriales</taxon>
        <taxon>Oscillospiraceae</taxon>
        <taxon>Hydrogenoanaerobacterium</taxon>
    </lineage>
</organism>
<dbReference type="EMBL" id="FOCG01000002">
    <property type="protein sequence ID" value="SEM95700.1"/>
    <property type="molecule type" value="Genomic_DNA"/>
</dbReference>
<accession>A0A1H8CKY9</accession>
<evidence type="ECO:0000313" key="3">
    <source>
        <dbReference type="Proteomes" id="UP000199158"/>
    </source>
</evidence>
<dbReference type="Pfam" id="PF00795">
    <property type="entry name" value="CN_hydrolase"/>
    <property type="match status" value="1"/>
</dbReference>
<evidence type="ECO:0000313" key="2">
    <source>
        <dbReference type="EMBL" id="SEM95700.1"/>
    </source>
</evidence>
<keyword evidence="3" id="KW-1185">Reference proteome</keyword>
<dbReference type="GO" id="GO:0016787">
    <property type="term" value="F:hydrolase activity"/>
    <property type="evidence" value="ECO:0007669"/>
    <property type="project" value="UniProtKB-KW"/>
</dbReference>
<name>A0A1H8CKY9_9FIRM</name>
<protein>
    <submittedName>
        <fullName evidence="2">Carbon-nitrogen hydrolase</fullName>
    </submittedName>
</protein>
<dbReference type="SUPFAM" id="SSF56317">
    <property type="entry name" value="Carbon-nitrogen hydrolase"/>
    <property type="match status" value="1"/>
</dbReference>
<proteinExistence type="predicted"/>
<dbReference type="InterPro" id="IPR036526">
    <property type="entry name" value="C-N_Hydrolase_sf"/>
</dbReference>
<reference evidence="2 3" key="1">
    <citation type="submission" date="2016-10" db="EMBL/GenBank/DDBJ databases">
        <authorList>
            <person name="de Groot N.N."/>
        </authorList>
    </citation>
    <scope>NUCLEOTIDE SEQUENCE [LARGE SCALE GENOMIC DNA]</scope>
    <source>
        <strain evidence="2 3">CGMCC 1.5070</strain>
    </source>
</reference>
<dbReference type="RefSeq" id="WP_092754981.1">
    <property type="nucleotide sequence ID" value="NZ_FOCG01000002.1"/>
</dbReference>
<keyword evidence="2" id="KW-0378">Hydrolase</keyword>
<feature type="domain" description="CN hydrolase" evidence="1">
    <location>
        <begin position="34"/>
        <end position="173"/>
    </location>
</feature>
<dbReference type="STRING" id="474960.SAMN05216180_2204"/>
<sequence length="229" mass="25639">MQDIFLSIVDAFEPPAQQSNFVVFKNNVPVIPMKEGGSYFKKCKKYAKEHNTYVVTGLMNIADYMCLCMFNPAGKIAGAQRGLFFNRDNRNLYKKASNLALFDTPYGKIFLCVDADIYNPEVQRHARLGGCDILVNSQWIAPDEYSEQKLFTGGWGAAQTNNLLVLSANNNTASISAPFLATMDNTGYISKPAQTASAAFNVSRLYDIHSDYHSSHFNKNLFAEHRHLL</sequence>
<dbReference type="OrthoDB" id="1858854at2"/>
<dbReference type="Gene3D" id="3.60.110.10">
    <property type="entry name" value="Carbon-nitrogen hydrolase"/>
    <property type="match status" value="1"/>
</dbReference>